<gene>
    <name evidence="2" type="ORF">F8B77_04490</name>
</gene>
<keyword evidence="1" id="KW-0472">Membrane</keyword>
<keyword evidence="1" id="KW-0812">Transmembrane</keyword>
<evidence type="ECO:0000313" key="3">
    <source>
        <dbReference type="Proteomes" id="UP000434870"/>
    </source>
</evidence>
<proteinExistence type="predicted"/>
<sequence length="158" mass="18461">MGNVTQGQIVEFGSHLVKRAEWISPPQAISWYPQTITWLFIGLTSIVVVFGYIAHRYHQYLKRTYLREAWALFQKYEHEQNIAAIAQLMKQLAHQHWPKSDIGTMTNQEFAQFICQSSATKLHSVQISQLMESSYRASPTLTDLERQAIRRWFKEVTC</sequence>
<dbReference type="EMBL" id="WBVP01000003">
    <property type="protein sequence ID" value="KAB2825944.1"/>
    <property type="molecule type" value="Genomic_DNA"/>
</dbReference>
<evidence type="ECO:0000256" key="1">
    <source>
        <dbReference type="SAM" id="Phobius"/>
    </source>
</evidence>
<dbReference type="Pfam" id="PF14316">
    <property type="entry name" value="DUF4381"/>
    <property type="match status" value="1"/>
</dbReference>
<dbReference type="AlphaFoldDB" id="A0A6N6RW45"/>
<feature type="transmembrane region" description="Helical" evidence="1">
    <location>
        <begin position="35"/>
        <end position="54"/>
    </location>
</feature>
<evidence type="ECO:0000313" key="2">
    <source>
        <dbReference type="EMBL" id="KAB2825944.1"/>
    </source>
</evidence>
<keyword evidence="1" id="KW-1133">Transmembrane helix</keyword>
<dbReference type="RefSeq" id="WP_135385537.1">
    <property type="nucleotide sequence ID" value="NZ_WBVP01000003.1"/>
</dbReference>
<accession>A0A6N6RW45</accession>
<reference evidence="2 3" key="1">
    <citation type="submission" date="2019-09" db="EMBL/GenBank/DDBJ databases">
        <title>Genome of Aliivibrio finisterrensis LMG 23869 (type strain).</title>
        <authorList>
            <person name="Bowman J.P."/>
        </authorList>
    </citation>
    <scope>NUCLEOTIDE SEQUENCE [LARGE SCALE GENOMIC DNA]</scope>
    <source>
        <strain evidence="2 3">LMG 23869</strain>
    </source>
</reference>
<comment type="caution">
    <text evidence="2">The sequence shown here is derived from an EMBL/GenBank/DDBJ whole genome shotgun (WGS) entry which is preliminary data.</text>
</comment>
<dbReference type="InterPro" id="IPR025489">
    <property type="entry name" value="DUF4381"/>
</dbReference>
<protein>
    <submittedName>
        <fullName evidence="2">DUF4381 domain-containing protein</fullName>
    </submittedName>
</protein>
<dbReference type="Proteomes" id="UP000434870">
    <property type="component" value="Unassembled WGS sequence"/>
</dbReference>
<name>A0A6N6RW45_9GAMM</name>
<organism evidence="2 3">
    <name type="scientific">Aliivibrio finisterrensis</name>
    <dbReference type="NCBI Taxonomy" id="511998"/>
    <lineage>
        <taxon>Bacteria</taxon>
        <taxon>Pseudomonadati</taxon>
        <taxon>Pseudomonadota</taxon>
        <taxon>Gammaproteobacteria</taxon>
        <taxon>Vibrionales</taxon>
        <taxon>Vibrionaceae</taxon>
        <taxon>Aliivibrio</taxon>
    </lineage>
</organism>